<dbReference type="InterPro" id="IPR036291">
    <property type="entry name" value="NAD(P)-bd_dom_sf"/>
</dbReference>
<dbReference type="Gene3D" id="3.30.360.10">
    <property type="entry name" value="Dihydrodipicolinate Reductase, domain 2"/>
    <property type="match status" value="1"/>
</dbReference>
<dbReference type="AlphaFoldDB" id="F0YA91"/>
<dbReference type="InterPro" id="IPR006342">
    <property type="entry name" value="FkbM_mtfrase"/>
</dbReference>
<dbReference type="InterPro" id="IPR029063">
    <property type="entry name" value="SAM-dependent_MTases_sf"/>
</dbReference>
<dbReference type="Gene3D" id="3.40.50.720">
    <property type="entry name" value="NAD(P)-binding Rossmann-like Domain"/>
    <property type="match status" value="1"/>
</dbReference>
<keyword evidence="4" id="KW-1185">Reference proteome</keyword>
<dbReference type="SUPFAM" id="SSF51197">
    <property type="entry name" value="Clavaminate synthase-like"/>
    <property type="match status" value="1"/>
</dbReference>
<dbReference type="InterPro" id="IPR009604">
    <property type="entry name" value="LsmAD_domain"/>
</dbReference>
<dbReference type="KEGG" id="aaf:AURANDRAFT_64466"/>
<gene>
    <name evidence="3" type="ORF">AURANDRAFT_64466</name>
</gene>
<dbReference type="SMART" id="SM01272">
    <property type="entry name" value="LsmAD"/>
    <property type="match status" value="1"/>
</dbReference>
<dbReference type="PANTHER" id="PTHR32026:SF10">
    <property type="entry name" value="METHYLTRANSFERASE-LIKE PROTEIN 24-RELATED"/>
    <property type="match status" value="1"/>
</dbReference>
<dbReference type="SUPFAM" id="SSF51735">
    <property type="entry name" value="NAD(P)-binding Rossmann-fold domains"/>
    <property type="match status" value="1"/>
</dbReference>
<dbReference type="GeneID" id="20224840"/>
<dbReference type="Gene3D" id="2.60.120.620">
    <property type="entry name" value="q2cbj1_9rhob like domain"/>
    <property type="match status" value="1"/>
</dbReference>
<dbReference type="Proteomes" id="UP000002729">
    <property type="component" value="Unassembled WGS sequence"/>
</dbReference>
<dbReference type="SUPFAM" id="SSF55347">
    <property type="entry name" value="Glyceraldehyde-3-phosphate dehydrogenase-like, C-terminal domain"/>
    <property type="match status" value="1"/>
</dbReference>
<dbReference type="InParanoid" id="F0YA91"/>
<dbReference type="Pfam" id="PF06741">
    <property type="entry name" value="LsmAD"/>
    <property type="match status" value="1"/>
</dbReference>
<dbReference type="EMBL" id="GL833129">
    <property type="protein sequence ID" value="EGB07889.1"/>
    <property type="molecule type" value="Genomic_DNA"/>
</dbReference>
<dbReference type="eggNOG" id="KOG2375">
    <property type="taxonomic scope" value="Eukaryota"/>
</dbReference>
<organism evidence="4">
    <name type="scientific">Aureococcus anophagefferens</name>
    <name type="common">Harmful bloom alga</name>
    <dbReference type="NCBI Taxonomy" id="44056"/>
    <lineage>
        <taxon>Eukaryota</taxon>
        <taxon>Sar</taxon>
        <taxon>Stramenopiles</taxon>
        <taxon>Ochrophyta</taxon>
        <taxon>Pelagophyceae</taxon>
        <taxon>Pelagomonadales</taxon>
        <taxon>Pelagomonadaceae</taxon>
        <taxon>Aureococcus</taxon>
    </lineage>
</organism>
<dbReference type="InterPro" id="IPR026913">
    <property type="entry name" value="METTL24"/>
</dbReference>
<reference evidence="3 4" key="1">
    <citation type="journal article" date="2011" name="Proc. Natl. Acad. Sci. U.S.A.">
        <title>Niche of harmful alga Aureococcus anophagefferens revealed through ecogenomics.</title>
        <authorList>
            <person name="Gobler C.J."/>
            <person name="Berry D.L."/>
            <person name="Dyhrman S.T."/>
            <person name="Wilhelm S.W."/>
            <person name="Salamov A."/>
            <person name="Lobanov A.V."/>
            <person name="Zhang Y."/>
            <person name="Collier J.L."/>
            <person name="Wurch L.L."/>
            <person name="Kustka A.B."/>
            <person name="Dill B.D."/>
            <person name="Shah M."/>
            <person name="VerBerkmoes N.C."/>
            <person name="Kuo A."/>
            <person name="Terry A."/>
            <person name="Pangilinan J."/>
            <person name="Lindquist E.A."/>
            <person name="Lucas S."/>
            <person name="Paulsen I.T."/>
            <person name="Hattenrath-Lehmann T.K."/>
            <person name="Talmage S.C."/>
            <person name="Walker E.A."/>
            <person name="Koch F."/>
            <person name="Burson A.M."/>
            <person name="Marcoval M.A."/>
            <person name="Tang Y.Z."/>
            <person name="Lecleir G.R."/>
            <person name="Coyne K.J."/>
            <person name="Berg G.M."/>
            <person name="Bertrand E.M."/>
            <person name="Saito M.A."/>
            <person name="Gladyshev V.N."/>
            <person name="Grigoriev I.V."/>
        </authorList>
    </citation>
    <scope>NUCLEOTIDE SEQUENCE [LARGE SCALE GENOMIC DNA]</scope>
    <source>
        <strain evidence="4">CCMP 1984</strain>
    </source>
</reference>
<sequence>MTGVLHTATPFSDMPHRMVLKGAAEKGTVASPASTVVLGFDKIACLTFSAPRMLGDPRSSGFRTDGDIARPDRGLEGRALEQLDSAWLSAPKVKGPAQPKGGKKWDQFEANERLFGASTGYDENVYTTKLDDSAFTPAQKAEAARIAAEIENATTSNIHLAEERGQEISTDMDEEDRFSGVARRPLPPGLTGAPAKKAPAAPKAPAPAPEAAGAFATCIQLNPAWEFRAWEDADRWRELGGVLLDDGAECVAPFGGGDAGGGAYAFAGGTAAPPHFSGDAPRRETYAAVRPGPPFPKAGGARVDARRGPLTKLKQFFGSADPARCAHLVRLAGAPSTDPRLPDDAAPTVCLDDLEPPCVVYSFGVADSWTFDDFAAARGCEVFSFDPAMARQGSFRRGASIRFEPVGVGNETLEFYDGSDSTSLFGGAATGYPVETLADIMARHAHPFVDVVRMDIEGAEWPVLAEMLHGSVRRIGQLLLEAHFWDEIRDNASVSSLKAIEALPLLEALPLDLFAHAVNSYDATLLDEDLTRIHELGLRRPPPTPRTSTWAVLGGGIGGFIVASTVSAHASAELALVGTRSSAHCAAKWGVPTSHCVGYEEAATALVDVVSVHVPTALKMAWALEACVNGSARVVLVDKPFPSLAAVAELRRACARRGAHVADGAAFPYSAALSEELGGRPRRASYAFHLDLWPERDATRRRPPADAVDYRGAPGRLDPAREPSGIFGDLAYYAFLGLGAALGEDMPDTVECRAHRFDAETGAAVDVSGRLGANATFSVSYAAATPRDELEVLFEAGGVVASGVVGGGDRLNVLRHRFADGTTSDAVFERTQPRHGAAAKLVEALSKLSIGDRSSAAARGAARRAERAQALVDACARSAATYDGGADRRGPSAAVPRAAEYLHAGVAALDAPHLSPGLLAELRLGLGAALVSRPRSVVYDDAQRPRLKTSLCSRWEGTRRPCAALGRSALSTKLVDAMRESILPAAIAAVGAPCELLSVSVDVAGGLSRAQHPHWDPVPAQWDEKSVHYVFVPLDDVDEVNGPLEAWPATSDRRGDALAELAGMPVAAAWRRGGGPLQAWPVDDEAEAYFRSVPSATLVTKAGLAYLARPIVWHRGSANSKFAARFVATVILREIPPGG</sequence>
<dbReference type="RefSeq" id="XP_009037266.1">
    <property type="nucleotide sequence ID" value="XM_009039018.1"/>
</dbReference>
<evidence type="ECO:0000256" key="1">
    <source>
        <dbReference type="SAM" id="MobiDB-lite"/>
    </source>
</evidence>
<dbReference type="OrthoDB" id="2275718at2759"/>
<evidence type="ECO:0000313" key="4">
    <source>
        <dbReference type="Proteomes" id="UP000002729"/>
    </source>
</evidence>
<feature type="region of interest" description="Disordered" evidence="1">
    <location>
        <begin position="180"/>
        <end position="208"/>
    </location>
</feature>
<dbReference type="PANTHER" id="PTHR32026">
    <property type="entry name" value="METHYLTRANSFERASE-LIKE PROTEIN 24"/>
    <property type="match status" value="1"/>
</dbReference>
<evidence type="ECO:0000259" key="2">
    <source>
        <dbReference type="SMART" id="SM01272"/>
    </source>
</evidence>
<accession>F0YA91</accession>
<feature type="domain" description="LsmAD" evidence="2">
    <location>
        <begin position="115"/>
        <end position="184"/>
    </location>
</feature>
<feature type="compositionally biased region" description="Low complexity" evidence="1">
    <location>
        <begin position="189"/>
        <end position="201"/>
    </location>
</feature>
<proteinExistence type="predicted"/>
<name>F0YA91_AURAN</name>
<evidence type="ECO:0000313" key="3">
    <source>
        <dbReference type="EMBL" id="EGB07889.1"/>
    </source>
</evidence>
<protein>
    <recommendedName>
        <fullName evidence="2">LsmAD domain-containing protein</fullName>
    </recommendedName>
</protein>
<dbReference type="Pfam" id="PF05050">
    <property type="entry name" value="Methyltransf_21"/>
    <property type="match status" value="1"/>
</dbReference>
<dbReference type="Gene3D" id="3.40.50.150">
    <property type="entry name" value="Vaccinia Virus protein VP39"/>
    <property type="match status" value="1"/>
</dbReference>